<accession>A0A174EMH7</accession>
<sequence>MPRRKTLKLSTPADIRRAISRVANMALNNEIDPKRANTLLYACNAALAAIKTDEYEKKLVELEGLLSIMEGR</sequence>
<dbReference type="EMBL" id="CYZT01000081">
    <property type="protein sequence ID" value="CUO37818.1"/>
    <property type="molecule type" value="Genomic_DNA"/>
</dbReference>
<evidence type="ECO:0000313" key="1">
    <source>
        <dbReference type="EMBL" id="CUO37818.1"/>
    </source>
</evidence>
<protein>
    <submittedName>
        <fullName evidence="1">Uncharacterized protein</fullName>
    </submittedName>
</protein>
<dbReference type="AlphaFoldDB" id="A0A174EMH7"/>
<dbReference type="Proteomes" id="UP000095746">
    <property type="component" value="Unassembled WGS sequence"/>
</dbReference>
<gene>
    <name evidence="1" type="ORF">ERS852411_01438</name>
</gene>
<organism evidence="1 2">
    <name type="scientific">Flavonifractor plautii</name>
    <name type="common">Fusobacterium plautii</name>
    <dbReference type="NCBI Taxonomy" id="292800"/>
    <lineage>
        <taxon>Bacteria</taxon>
        <taxon>Bacillati</taxon>
        <taxon>Bacillota</taxon>
        <taxon>Clostridia</taxon>
        <taxon>Eubacteriales</taxon>
        <taxon>Oscillospiraceae</taxon>
        <taxon>Flavonifractor</taxon>
    </lineage>
</organism>
<proteinExistence type="predicted"/>
<dbReference type="RefSeq" id="WP_196059667.1">
    <property type="nucleotide sequence ID" value="NZ_JADMSX010000003.1"/>
</dbReference>
<reference evidence="1 2" key="1">
    <citation type="submission" date="2015-09" db="EMBL/GenBank/DDBJ databases">
        <authorList>
            <consortium name="Pathogen Informatics"/>
        </authorList>
    </citation>
    <scope>NUCLEOTIDE SEQUENCE [LARGE SCALE GENOMIC DNA]</scope>
    <source>
        <strain evidence="1 2">2789STDY5608854</strain>
    </source>
</reference>
<evidence type="ECO:0000313" key="2">
    <source>
        <dbReference type="Proteomes" id="UP000095746"/>
    </source>
</evidence>
<name>A0A174EMH7_FLAPL</name>